<evidence type="ECO:0000313" key="4">
    <source>
        <dbReference type="Proteomes" id="UP000794436"/>
    </source>
</evidence>
<feature type="chain" id="PRO_5035452651" description="Glucanase" evidence="2">
    <location>
        <begin position="20"/>
        <end position="457"/>
    </location>
</feature>
<evidence type="ECO:0000256" key="2">
    <source>
        <dbReference type="SAM" id="SignalP"/>
    </source>
</evidence>
<feature type="region of interest" description="Disordered" evidence="1">
    <location>
        <begin position="377"/>
        <end position="457"/>
    </location>
</feature>
<evidence type="ECO:0008006" key="5">
    <source>
        <dbReference type="Google" id="ProtNLM"/>
    </source>
</evidence>
<dbReference type="Pfam" id="PF01341">
    <property type="entry name" value="Glyco_hydro_6"/>
    <property type="match status" value="1"/>
</dbReference>
<dbReference type="GO" id="GO:0004553">
    <property type="term" value="F:hydrolase activity, hydrolyzing O-glycosyl compounds"/>
    <property type="evidence" value="ECO:0007669"/>
    <property type="project" value="InterPro"/>
</dbReference>
<protein>
    <recommendedName>
        <fullName evidence="5">Glucanase</fullName>
    </recommendedName>
</protein>
<name>A0A8K1FEN8_PYTOL</name>
<dbReference type="PANTHER" id="PTHR34876:SF4">
    <property type="entry name" value="1,4-BETA-D-GLUCAN CELLOBIOHYDROLASE C-RELATED"/>
    <property type="match status" value="1"/>
</dbReference>
<dbReference type="AlphaFoldDB" id="A0A8K1FEN8"/>
<dbReference type="PRINTS" id="PR00733">
    <property type="entry name" value="GLHYDRLASE6"/>
</dbReference>
<feature type="signal peptide" evidence="2">
    <location>
        <begin position="1"/>
        <end position="19"/>
    </location>
</feature>
<dbReference type="EMBL" id="SPLM01000109">
    <property type="protein sequence ID" value="TMW59626.1"/>
    <property type="molecule type" value="Genomic_DNA"/>
</dbReference>
<dbReference type="GO" id="GO:0030245">
    <property type="term" value="P:cellulose catabolic process"/>
    <property type="evidence" value="ECO:0007669"/>
    <property type="project" value="InterPro"/>
</dbReference>
<dbReference type="SUPFAM" id="SSF51989">
    <property type="entry name" value="Glycosyl hydrolases family 6, cellulases"/>
    <property type="match status" value="1"/>
</dbReference>
<organism evidence="3 4">
    <name type="scientific">Pythium oligandrum</name>
    <name type="common">Mycoparasitic fungus</name>
    <dbReference type="NCBI Taxonomy" id="41045"/>
    <lineage>
        <taxon>Eukaryota</taxon>
        <taxon>Sar</taxon>
        <taxon>Stramenopiles</taxon>
        <taxon>Oomycota</taxon>
        <taxon>Peronosporomycetes</taxon>
        <taxon>Pythiales</taxon>
        <taxon>Pythiaceae</taxon>
        <taxon>Pythium</taxon>
    </lineage>
</organism>
<sequence length="457" mass="48864">MRTACQLLAAAFAAHASSATAYGALDCKSSLTGSYAQAVQTYPHLKNAISMVASQSIGVWYTDRQTNTAESTRSFFLPKCEGSVNQASQNQGIASQRPTIVVYGLPQKDCEHGFSTAGSNKNSDDYRAFLNLLAEASQNQPVIYILEPDAIGLLAKNGCGNSNNYAANLALALDVLGANPNADIYLDIGYWTVMSDDGAAEVAEVVKKVDTSGRCKGIALDTSNYRSVKEMATSCERFARVSGKNYHCIVDTSRNYVPPASNEWCNAKNTGIGQLPTANTGHDLIDHFVWVKPPGESDGECSGQTSDSLPGPSAGSFFTEHFVQLWNNGVFVQELGQAPLSVNPGVQDVVVNVTDSASNTTPPSVVSEATQQVPVTVNSSDRDDFFTTSDVVSDSNESSPSDTPTPVAQDREYDDSVEGPSVHVEYPVETQEPSYQDGLETSDYTTPTEAPKHKACQ</sequence>
<reference evidence="3" key="1">
    <citation type="submission" date="2019-03" db="EMBL/GenBank/DDBJ databases">
        <title>Long read genome sequence of the mycoparasitic Pythium oligandrum ATCC 38472 isolated from sugarbeet rhizosphere.</title>
        <authorList>
            <person name="Gaulin E."/>
        </authorList>
    </citation>
    <scope>NUCLEOTIDE SEQUENCE</scope>
    <source>
        <strain evidence="3">ATCC 38472_TT</strain>
    </source>
</reference>
<dbReference type="Gene3D" id="3.20.20.40">
    <property type="entry name" value="1, 4-beta cellobiohydrolase"/>
    <property type="match status" value="1"/>
</dbReference>
<dbReference type="Proteomes" id="UP000794436">
    <property type="component" value="Unassembled WGS sequence"/>
</dbReference>
<accession>A0A8K1FEN8</accession>
<dbReference type="InterPro" id="IPR036434">
    <property type="entry name" value="Beta_cellobiohydrolase_sf"/>
</dbReference>
<dbReference type="PANTHER" id="PTHR34876">
    <property type="match status" value="1"/>
</dbReference>
<evidence type="ECO:0000313" key="3">
    <source>
        <dbReference type="EMBL" id="TMW59626.1"/>
    </source>
</evidence>
<proteinExistence type="predicted"/>
<keyword evidence="2" id="KW-0732">Signal</keyword>
<comment type="caution">
    <text evidence="3">The sequence shown here is derived from an EMBL/GenBank/DDBJ whole genome shotgun (WGS) entry which is preliminary data.</text>
</comment>
<feature type="compositionally biased region" description="Polar residues" evidence="1">
    <location>
        <begin position="391"/>
        <end position="406"/>
    </location>
</feature>
<keyword evidence="4" id="KW-1185">Reference proteome</keyword>
<dbReference type="OrthoDB" id="64893at2759"/>
<dbReference type="InterPro" id="IPR016288">
    <property type="entry name" value="Beta_cellobiohydrolase"/>
</dbReference>
<gene>
    <name evidence="3" type="ORF">Poli38472_004695</name>
</gene>
<evidence type="ECO:0000256" key="1">
    <source>
        <dbReference type="SAM" id="MobiDB-lite"/>
    </source>
</evidence>